<accession>A0AAV3ZNB3</accession>
<dbReference type="InterPro" id="IPR016187">
    <property type="entry name" value="CTDL_fold"/>
</dbReference>
<dbReference type="Gene3D" id="3.10.100.10">
    <property type="entry name" value="Mannose-Binding Protein A, subunit A"/>
    <property type="match status" value="1"/>
</dbReference>
<evidence type="ECO:0000313" key="2">
    <source>
        <dbReference type="EMBL" id="GFN96793.1"/>
    </source>
</evidence>
<dbReference type="InterPro" id="IPR016186">
    <property type="entry name" value="C-type_lectin-like/link_sf"/>
</dbReference>
<dbReference type="SMART" id="SM00034">
    <property type="entry name" value="CLECT"/>
    <property type="match status" value="1"/>
</dbReference>
<organism evidence="2 3">
    <name type="scientific">Plakobranchus ocellatus</name>
    <dbReference type="NCBI Taxonomy" id="259542"/>
    <lineage>
        <taxon>Eukaryota</taxon>
        <taxon>Metazoa</taxon>
        <taxon>Spiralia</taxon>
        <taxon>Lophotrochozoa</taxon>
        <taxon>Mollusca</taxon>
        <taxon>Gastropoda</taxon>
        <taxon>Heterobranchia</taxon>
        <taxon>Euthyneura</taxon>
        <taxon>Panpulmonata</taxon>
        <taxon>Sacoglossa</taxon>
        <taxon>Placobranchoidea</taxon>
        <taxon>Plakobranchidae</taxon>
        <taxon>Plakobranchus</taxon>
    </lineage>
</organism>
<dbReference type="PANTHER" id="PTHR22801">
    <property type="entry name" value="LITHOSTATHINE"/>
    <property type="match status" value="1"/>
</dbReference>
<dbReference type="CDD" id="cd00037">
    <property type="entry name" value="CLECT"/>
    <property type="match status" value="1"/>
</dbReference>
<dbReference type="InterPro" id="IPR001304">
    <property type="entry name" value="C-type_lectin-like"/>
</dbReference>
<name>A0AAV3ZNB3_9GAST</name>
<dbReference type="Proteomes" id="UP000735302">
    <property type="component" value="Unassembled WGS sequence"/>
</dbReference>
<sequence length="134" mass="14756">GVEYGTDKKLTCMKIITPATTYDQATSLCADSGGYLASVKTVDKLAMVVSLAQGNNLWIGLDDQATEGVYVWQQDFTHLTSTQINDTFTKGEPNNGWNVEDCVHFRGNTGRLNDQHCWDNMLGLCETLPIESTC</sequence>
<dbReference type="SUPFAM" id="SSF56436">
    <property type="entry name" value="C-type lectin-like"/>
    <property type="match status" value="1"/>
</dbReference>
<comment type="caution">
    <text evidence="2">The sequence shown here is derived from an EMBL/GenBank/DDBJ whole genome shotgun (WGS) entry which is preliminary data.</text>
</comment>
<protein>
    <submittedName>
        <fullName evidence="2">C-type lectin</fullName>
    </submittedName>
</protein>
<dbReference type="EMBL" id="BLXT01002707">
    <property type="protein sequence ID" value="GFN96793.1"/>
    <property type="molecule type" value="Genomic_DNA"/>
</dbReference>
<reference evidence="2 3" key="1">
    <citation type="journal article" date="2021" name="Elife">
        <title>Chloroplast acquisition without the gene transfer in kleptoplastic sea slugs, Plakobranchus ocellatus.</title>
        <authorList>
            <person name="Maeda T."/>
            <person name="Takahashi S."/>
            <person name="Yoshida T."/>
            <person name="Shimamura S."/>
            <person name="Takaki Y."/>
            <person name="Nagai Y."/>
            <person name="Toyoda A."/>
            <person name="Suzuki Y."/>
            <person name="Arimoto A."/>
            <person name="Ishii H."/>
            <person name="Satoh N."/>
            <person name="Nishiyama T."/>
            <person name="Hasebe M."/>
            <person name="Maruyama T."/>
            <person name="Minagawa J."/>
            <person name="Obokata J."/>
            <person name="Shigenobu S."/>
        </authorList>
    </citation>
    <scope>NUCLEOTIDE SEQUENCE [LARGE SCALE GENOMIC DNA]</scope>
</reference>
<dbReference type="Pfam" id="PF00059">
    <property type="entry name" value="Lectin_C"/>
    <property type="match status" value="1"/>
</dbReference>
<keyword evidence="3" id="KW-1185">Reference proteome</keyword>
<dbReference type="PROSITE" id="PS50041">
    <property type="entry name" value="C_TYPE_LECTIN_2"/>
    <property type="match status" value="1"/>
</dbReference>
<proteinExistence type="predicted"/>
<dbReference type="PANTHER" id="PTHR22801:SF63">
    <property type="entry name" value="C-TYPE LECTIN DOMAIN-CONTAINING PROTEIN"/>
    <property type="match status" value="1"/>
</dbReference>
<evidence type="ECO:0000259" key="1">
    <source>
        <dbReference type="PROSITE" id="PS50041"/>
    </source>
</evidence>
<gene>
    <name evidence="2" type="ORF">PoB_002329900</name>
</gene>
<feature type="non-terminal residue" evidence="2">
    <location>
        <position position="1"/>
    </location>
</feature>
<dbReference type="InterPro" id="IPR050801">
    <property type="entry name" value="Ca-Dep_Lectins_ImmuneDev"/>
</dbReference>
<dbReference type="AlphaFoldDB" id="A0AAV3ZNB3"/>
<evidence type="ECO:0000313" key="3">
    <source>
        <dbReference type="Proteomes" id="UP000735302"/>
    </source>
</evidence>
<feature type="domain" description="C-type lectin" evidence="1">
    <location>
        <begin position="12"/>
        <end position="126"/>
    </location>
</feature>